<keyword evidence="3" id="KW-0378">Hydrolase</keyword>
<dbReference type="PANTHER" id="PTHR43265:SF1">
    <property type="entry name" value="ESTERASE ESTD"/>
    <property type="match status" value="1"/>
</dbReference>
<dbReference type="PANTHER" id="PTHR43265">
    <property type="entry name" value="ESTERASE ESTD"/>
    <property type="match status" value="1"/>
</dbReference>
<reference evidence="3" key="1">
    <citation type="submission" date="2021-01" db="EMBL/GenBank/DDBJ databases">
        <title>Rhizobium sp. strain KVB221 16S ribosomal RNA gene Genome sequencing and assembly.</title>
        <authorList>
            <person name="Kang M."/>
        </authorList>
    </citation>
    <scope>NUCLEOTIDE SEQUENCE</scope>
    <source>
        <strain evidence="3">KVB221</strain>
    </source>
</reference>
<keyword evidence="1" id="KW-0732">Signal</keyword>
<gene>
    <name evidence="3" type="ORF">JJB09_13535</name>
</gene>
<evidence type="ECO:0000313" key="3">
    <source>
        <dbReference type="EMBL" id="MBL0373051.1"/>
    </source>
</evidence>
<dbReference type="InterPro" id="IPR000073">
    <property type="entry name" value="AB_hydrolase_1"/>
</dbReference>
<dbReference type="CDD" id="cd06779">
    <property type="entry name" value="cpPDZ_Deg_HtrA-like"/>
    <property type="match status" value="1"/>
</dbReference>
<feature type="domain" description="PDZ" evidence="2">
    <location>
        <begin position="14"/>
        <end position="103"/>
    </location>
</feature>
<dbReference type="RefSeq" id="WP_201658808.1">
    <property type="nucleotide sequence ID" value="NZ_JAEQNC010000006.1"/>
</dbReference>
<dbReference type="Gene3D" id="3.40.50.1820">
    <property type="entry name" value="alpha/beta hydrolase"/>
    <property type="match status" value="1"/>
</dbReference>
<sequence length="436" mass="48387">MLRFFALMLVSCLTYALPAEAKELARRPFLGIAMKTVESKETSGGPAVRVDHVIENSSASDADLRSGDMVVSVDGKEISSQEDVIAAIKPKREGDVLKISLLRDGHPISKDVPLIGLPLEKSSDFETIYEAVVVDGTKRRTITTRPREATRFPAVLFVGGIGCYSMESPLDDQEVYRQLLSSLTRQGFVTMRVEKSGMGDSEGPPCATIDLDAEKRGYIGGLNELKSKPYVDPDRVFIVGHSIGGIVGPLVAAQAPVRAIVAMETVGTTWFEYELINRRRQLKLAGTAPEALGRQMQVKQWCMHRLLIERDAREDIVQLRPECKEEMQIPTADVYLQQIAALDLPALWAKLKIDTLLIYGSADYLTSAEEHLAIAEVVNAERPNSATFIEISDLDHYMTRVESQRESFDRRRSERPAAYHDGLGTTIGRWLKDRPG</sequence>
<organism evidence="3 4">
    <name type="scientific">Rhizobium setariae</name>
    <dbReference type="NCBI Taxonomy" id="2801340"/>
    <lineage>
        <taxon>Bacteria</taxon>
        <taxon>Pseudomonadati</taxon>
        <taxon>Pseudomonadota</taxon>
        <taxon>Alphaproteobacteria</taxon>
        <taxon>Hyphomicrobiales</taxon>
        <taxon>Rhizobiaceae</taxon>
        <taxon>Rhizobium/Agrobacterium group</taxon>
        <taxon>Rhizobium</taxon>
    </lineage>
</organism>
<dbReference type="SMART" id="SM00228">
    <property type="entry name" value="PDZ"/>
    <property type="match status" value="1"/>
</dbReference>
<evidence type="ECO:0000313" key="4">
    <source>
        <dbReference type="Proteomes" id="UP000633219"/>
    </source>
</evidence>
<dbReference type="InterPro" id="IPR001478">
    <property type="entry name" value="PDZ"/>
</dbReference>
<proteinExistence type="predicted"/>
<dbReference type="SUPFAM" id="SSF50156">
    <property type="entry name" value="PDZ domain-like"/>
    <property type="match status" value="1"/>
</dbReference>
<keyword evidence="4" id="KW-1185">Reference proteome</keyword>
<dbReference type="SUPFAM" id="SSF53474">
    <property type="entry name" value="alpha/beta-Hydrolases"/>
    <property type="match status" value="1"/>
</dbReference>
<feature type="chain" id="PRO_5037666566" evidence="1">
    <location>
        <begin position="22"/>
        <end position="436"/>
    </location>
</feature>
<dbReference type="PROSITE" id="PS50106">
    <property type="entry name" value="PDZ"/>
    <property type="match status" value="1"/>
</dbReference>
<dbReference type="EMBL" id="JAEQNC010000006">
    <property type="protein sequence ID" value="MBL0373051.1"/>
    <property type="molecule type" value="Genomic_DNA"/>
</dbReference>
<accession>A0A936YTZ5</accession>
<dbReference type="InterPro" id="IPR053145">
    <property type="entry name" value="AB_hydrolase_Est10"/>
</dbReference>
<comment type="caution">
    <text evidence="3">The sequence shown here is derived from an EMBL/GenBank/DDBJ whole genome shotgun (WGS) entry which is preliminary data.</text>
</comment>
<dbReference type="AlphaFoldDB" id="A0A936YTZ5"/>
<dbReference type="Pfam" id="PF12697">
    <property type="entry name" value="Abhydrolase_6"/>
    <property type="match status" value="1"/>
</dbReference>
<feature type="signal peptide" evidence="1">
    <location>
        <begin position="1"/>
        <end position="21"/>
    </location>
</feature>
<evidence type="ECO:0000256" key="1">
    <source>
        <dbReference type="SAM" id="SignalP"/>
    </source>
</evidence>
<dbReference type="GO" id="GO:0052689">
    <property type="term" value="F:carboxylic ester hydrolase activity"/>
    <property type="evidence" value="ECO:0007669"/>
    <property type="project" value="TreeGrafter"/>
</dbReference>
<evidence type="ECO:0000259" key="2">
    <source>
        <dbReference type="PROSITE" id="PS50106"/>
    </source>
</evidence>
<dbReference type="Proteomes" id="UP000633219">
    <property type="component" value="Unassembled WGS sequence"/>
</dbReference>
<dbReference type="Gene3D" id="2.30.42.10">
    <property type="match status" value="1"/>
</dbReference>
<dbReference type="Pfam" id="PF13180">
    <property type="entry name" value="PDZ_2"/>
    <property type="match status" value="1"/>
</dbReference>
<dbReference type="InterPro" id="IPR036034">
    <property type="entry name" value="PDZ_sf"/>
</dbReference>
<name>A0A936YTZ5_9HYPH</name>
<dbReference type="InterPro" id="IPR029058">
    <property type="entry name" value="AB_hydrolase_fold"/>
</dbReference>
<protein>
    <submittedName>
        <fullName evidence="3">Alpha/beta fold hydrolase</fullName>
    </submittedName>
</protein>